<dbReference type="InterPro" id="IPR012924">
    <property type="entry name" value="TfuA_core"/>
</dbReference>
<organism evidence="2 3">
    <name type="scientific">Granulosicoccus antarcticus IMCC3135</name>
    <dbReference type="NCBI Taxonomy" id="1192854"/>
    <lineage>
        <taxon>Bacteria</taxon>
        <taxon>Pseudomonadati</taxon>
        <taxon>Pseudomonadota</taxon>
        <taxon>Gammaproteobacteria</taxon>
        <taxon>Chromatiales</taxon>
        <taxon>Granulosicoccaceae</taxon>
        <taxon>Granulosicoccus</taxon>
    </lineage>
</organism>
<dbReference type="Pfam" id="PF07812">
    <property type="entry name" value="TfuA"/>
    <property type="match status" value="1"/>
</dbReference>
<evidence type="ECO:0000313" key="2">
    <source>
        <dbReference type="EMBL" id="ASJ71445.1"/>
    </source>
</evidence>
<feature type="domain" description="TfuA-like core" evidence="1">
    <location>
        <begin position="47"/>
        <end position="165"/>
    </location>
</feature>
<dbReference type="OrthoDB" id="118811at2"/>
<dbReference type="AlphaFoldDB" id="A0A2Z2NLM1"/>
<accession>A0A2Z2NLM1</accession>
<keyword evidence="3" id="KW-1185">Reference proteome</keyword>
<dbReference type="KEGG" id="gai:IMCC3135_06690"/>
<gene>
    <name evidence="2" type="ORF">IMCC3135_06690</name>
</gene>
<reference evidence="2 3" key="1">
    <citation type="submission" date="2016-12" db="EMBL/GenBank/DDBJ databases">
        <authorList>
            <person name="Song W.-J."/>
            <person name="Kurnit D.M."/>
        </authorList>
    </citation>
    <scope>NUCLEOTIDE SEQUENCE [LARGE SCALE GENOMIC DNA]</scope>
    <source>
        <strain evidence="2 3">IMCC3135</strain>
    </source>
</reference>
<dbReference type="EMBL" id="CP018632">
    <property type="protein sequence ID" value="ASJ71445.1"/>
    <property type="molecule type" value="Genomic_DNA"/>
</dbReference>
<protein>
    <recommendedName>
        <fullName evidence="1">TfuA-like core domain-containing protein</fullName>
    </recommendedName>
</protein>
<dbReference type="RefSeq" id="WP_088916884.1">
    <property type="nucleotide sequence ID" value="NZ_CP018632.1"/>
</dbReference>
<proteinExistence type="predicted"/>
<dbReference type="Proteomes" id="UP000250079">
    <property type="component" value="Chromosome"/>
</dbReference>
<evidence type="ECO:0000259" key="1">
    <source>
        <dbReference type="Pfam" id="PF07812"/>
    </source>
</evidence>
<evidence type="ECO:0000313" key="3">
    <source>
        <dbReference type="Proteomes" id="UP000250079"/>
    </source>
</evidence>
<name>A0A2Z2NLM1_9GAMM</name>
<sequence>MNVVFAGPTISHEEIRRHHDCVCLPPVSHGDILRVLQDKPAAIGIIDGYFEGAPSVWHKEILYALDQGVRVYGSSSMGALRAVELYPFGMKGVGQVFQWYRDGVITDDDEVAVLHGPEQVGFVMASEPMVNIRATLALACQQQVINDVQKSSLLDIAKNTFYKKRRWSDLLEAAIGLFENKAQARLIAEWLQQNRVDLKKQDARCLLAEMHQDAVEDLDVPPTDFHFEWTVVWDVAFKENERMLASAITLTNDDRKVLDQLRLYPEQYERYQDKSLLNWMSFDHAETIISDSALKTALNQFRAHNRLASRSMLMSYLERADLDESKLTALMHGVSRLESHRRSAGDLQPGIIDQLKLDGQYFRFLDLANLKIATLASAEIDSAQSGLLPPQLIAWYFEKKLGGAIPPRLDIHLAKNGFEGTDHFHQLIGKEYLYWKECR</sequence>